<dbReference type="Proteomes" id="UP001549098">
    <property type="component" value="Unassembled WGS sequence"/>
</dbReference>
<keyword evidence="4" id="KW-1185">Reference proteome</keyword>
<keyword evidence="2" id="KW-1133">Transmembrane helix</keyword>
<evidence type="ECO:0000313" key="3">
    <source>
        <dbReference type="EMBL" id="MET3545686.1"/>
    </source>
</evidence>
<reference evidence="3 4" key="1">
    <citation type="submission" date="2024-06" db="EMBL/GenBank/DDBJ databases">
        <title>Genomic Encyclopedia of Type Strains, Phase IV (KMG-IV): sequencing the most valuable type-strain genomes for metagenomic binning, comparative biology and taxonomic classification.</title>
        <authorList>
            <person name="Goeker M."/>
        </authorList>
    </citation>
    <scope>NUCLEOTIDE SEQUENCE [LARGE SCALE GENOMIC DNA]</scope>
    <source>
        <strain evidence="3 4">DSM 17253</strain>
    </source>
</reference>
<comment type="caution">
    <text evidence="3">The sequence shown here is derived from an EMBL/GenBank/DDBJ whole genome shotgun (WGS) entry which is preliminary data.</text>
</comment>
<dbReference type="EMBL" id="JBEPLV010000002">
    <property type="protein sequence ID" value="MET3545686.1"/>
    <property type="molecule type" value="Genomic_DNA"/>
</dbReference>
<feature type="transmembrane region" description="Helical" evidence="2">
    <location>
        <begin position="20"/>
        <end position="42"/>
    </location>
</feature>
<feature type="coiled-coil region" evidence="1">
    <location>
        <begin position="110"/>
        <end position="170"/>
    </location>
</feature>
<evidence type="ECO:0000256" key="2">
    <source>
        <dbReference type="SAM" id="Phobius"/>
    </source>
</evidence>
<keyword evidence="1" id="KW-0175">Coiled coil</keyword>
<gene>
    <name evidence="3" type="ORF">ABID47_002297</name>
</gene>
<dbReference type="Gene3D" id="2.40.50.100">
    <property type="match status" value="1"/>
</dbReference>
<keyword evidence="2" id="KW-0472">Membrane</keyword>
<sequence length="379" mass="41190">MEMTVATEGRSSKKGVRRAIIVFTVTLVGLTFFSNTLLNMSLPQVRWVQPQQGLLSHEVRGSGFVEAAESHSLYTEMAWPVDQVKVEAGDHVKKGDEIITFQTRDAENLLKDQEARYRQRQLSQEELQDRYVKASQNEEDEAKRSLSRDIESAKLDLQIQMRQIDNLRRQLDEFAVLKSPVDGVITELNAVKGAPIAGGTAAVTVADLSKGLTLKASIEADMAGYIQAGDQTEVLFPALENARIPAKIIEVRDASSAAAGADAAESREGLKEISLSLRDKRLQGGERGEFIISKKSSSPAALLPAGAVREDENGSYVLVVQEKKGTLGTEYYLQKAYVEAGDADEESVAIASGVTLLDRVVVSSNKPVADGDRVLQADG</sequence>
<dbReference type="PANTHER" id="PTHR30469:SF33">
    <property type="entry name" value="SLR1207 PROTEIN"/>
    <property type="match status" value="1"/>
</dbReference>
<protein>
    <submittedName>
        <fullName evidence="3">RND family efflux transporter MFP subunit</fullName>
    </submittedName>
</protein>
<proteinExistence type="predicted"/>
<dbReference type="SUPFAM" id="SSF111369">
    <property type="entry name" value="HlyD-like secretion proteins"/>
    <property type="match status" value="1"/>
</dbReference>
<accession>A0ABV2F1Q5</accession>
<organism evidence="3 4">
    <name type="scientific">Paenibacillus favisporus</name>
    <dbReference type="NCBI Taxonomy" id="221028"/>
    <lineage>
        <taxon>Bacteria</taxon>
        <taxon>Bacillati</taxon>
        <taxon>Bacillota</taxon>
        <taxon>Bacilli</taxon>
        <taxon>Bacillales</taxon>
        <taxon>Paenibacillaceae</taxon>
        <taxon>Paenibacillus</taxon>
    </lineage>
</organism>
<evidence type="ECO:0000256" key="1">
    <source>
        <dbReference type="SAM" id="Coils"/>
    </source>
</evidence>
<dbReference type="PANTHER" id="PTHR30469">
    <property type="entry name" value="MULTIDRUG RESISTANCE PROTEIN MDTA"/>
    <property type="match status" value="1"/>
</dbReference>
<keyword evidence="2" id="KW-0812">Transmembrane</keyword>
<dbReference type="RefSeq" id="WP_354496745.1">
    <property type="nucleotide sequence ID" value="NZ_JBEPLV010000002.1"/>
</dbReference>
<dbReference type="Gene3D" id="2.40.420.20">
    <property type="match status" value="1"/>
</dbReference>
<evidence type="ECO:0000313" key="4">
    <source>
        <dbReference type="Proteomes" id="UP001549098"/>
    </source>
</evidence>
<name>A0ABV2F1Q5_9BACL</name>